<keyword evidence="5 16" id="KW-0004">4Fe-4S</keyword>
<dbReference type="UniPathway" id="UPA00078">
    <property type="reaction ID" value="UER00162"/>
</dbReference>
<dbReference type="InterPro" id="IPR002684">
    <property type="entry name" value="Biotin_synth/BioAB"/>
</dbReference>
<keyword evidence="8 16" id="KW-0001">2Fe-2S</keyword>
<gene>
    <name evidence="16" type="primary">bioB</name>
    <name evidence="19" type="ORF">DCF25_17245</name>
</gene>
<evidence type="ECO:0000256" key="17">
    <source>
        <dbReference type="PIRSR" id="PIRSR001619-1"/>
    </source>
</evidence>
<keyword evidence="9 16" id="KW-0479">Metal-binding</keyword>
<dbReference type="FunFam" id="3.20.20.70:FF:000026">
    <property type="entry name" value="Biotin synthase"/>
    <property type="match status" value="1"/>
</dbReference>
<evidence type="ECO:0000259" key="18">
    <source>
        <dbReference type="PROSITE" id="PS51918"/>
    </source>
</evidence>
<protein>
    <recommendedName>
        <fullName evidence="15 16">Biotin synthase</fullName>
        <ecNumber evidence="4 16">2.8.1.6</ecNumber>
    </recommendedName>
</protein>
<dbReference type="InterPro" id="IPR024177">
    <property type="entry name" value="Biotin_synthase"/>
</dbReference>
<feature type="binding site" evidence="16 17">
    <location>
        <position position="147"/>
    </location>
    <ligand>
        <name>[2Fe-2S] cluster</name>
        <dbReference type="ChEBI" id="CHEBI:190135"/>
    </ligand>
</feature>
<dbReference type="GO" id="GO:0009102">
    <property type="term" value="P:biotin biosynthetic process"/>
    <property type="evidence" value="ECO:0007669"/>
    <property type="project" value="UniProtKB-UniRule"/>
</dbReference>
<comment type="catalytic activity">
    <reaction evidence="13 16">
        <text>(4R,5S)-dethiobiotin + (sulfur carrier)-SH + 2 reduced [2Fe-2S]-[ferredoxin] + 2 S-adenosyl-L-methionine = (sulfur carrier)-H + biotin + 2 5'-deoxyadenosine + 2 L-methionine + 2 oxidized [2Fe-2S]-[ferredoxin]</text>
        <dbReference type="Rhea" id="RHEA:22060"/>
        <dbReference type="Rhea" id="RHEA-COMP:10000"/>
        <dbReference type="Rhea" id="RHEA-COMP:10001"/>
        <dbReference type="Rhea" id="RHEA-COMP:14737"/>
        <dbReference type="Rhea" id="RHEA-COMP:14739"/>
        <dbReference type="ChEBI" id="CHEBI:17319"/>
        <dbReference type="ChEBI" id="CHEBI:29917"/>
        <dbReference type="ChEBI" id="CHEBI:33737"/>
        <dbReference type="ChEBI" id="CHEBI:33738"/>
        <dbReference type="ChEBI" id="CHEBI:57586"/>
        <dbReference type="ChEBI" id="CHEBI:57844"/>
        <dbReference type="ChEBI" id="CHEBI:59789"/>
        <dbReference type="ChEBI" id="CHEBI:64428"/>
        <dbReference type="ChEBI" id="CHEBI:149473"/>
        <dbReference type="EC" id="2.8.1.6"/>
    </reaction>
</comment>
<evidence type="ECO:0000256" key="14">
    <source>
        <dbReference type="ARBA" id="ARBA00057568"/>
    </source>
</evidence>
<dbReference type="SMART" id="SM00729">
    <property type="entry name" value="Elp3"/>
    <property type="match status" value="1"/>
</dbReference>
<dbReference type="HAMAP" id="MF_01694">
    <property type="entry name" value="BioB"/>
    <property type="match status" value="1"/>
</dbReference>
<dbReference type="PANTHER" id="PTHR22976">
    <property type="entry name" value="BIOTIN SYNTHASE"/>
    <property type="match status" value="1"/>
</dbReference>
<dbReference type="SMART" id="SM00876">
    <property type="entry name" value="BATS"/>
    <property type="match status" value="1"/>
</dbReference>
<feature type="binding site" evidence="16 17">
    <location>
        <position position="110"/>
    </location>
    <ligand>
        <name>[4Fe-4S] cluster</name>
        <dbReference type="ChEBI" id="CHEBI:49883"/>
        <note>4Fe-4S-S-AdoMet</note>
    </ligand>
</feature>
<organism evidence="19 20">
    <name type="scientific">Leptolyngbya foveolarum</name>
    <dbReference type="NCBI Taxonomy" id="47253"/>
    <lineage>
        <taxon>Bacteria</taxon>
        <taxon>Bacillati</taxon>
        <taxon>Cyanobacteriota</taxon>
        <taxon>Cyanophyceae</taxon>
        <taxon>Leptolyngbyales</taxon>
        <taxon>Leptolyngbyaceae</taxon>
        <taxon>Leptolyngbya group</taxon>
        <taxon>Leptolyngbya</taxon>
    </lineage>
</organism>
<comment type="cofactor">
    <cofactor evidence="16">
        <name>[2Fe-2S] cluster</name>
        <dbReference type="ChEBI" id="CHEBI:190135"/>
    </cofactor>
    <text evidence="16">Binds 1 [2Fe-2S] cluster. The cluster is coordinated with 3 cysteines and 1 arginine.</text>
</comment>
<evidence type="ECO:0000256" key="12">
    <source>
        <dbReference type="ARBA" id="ARBA00023014"/>
    </source>
</evidence>
<dbReference type="GO" id="GO:0051539">
    <property type="term" value="F:4 iron, 4 sulfur cluster binding"/>
    <property type="evidence" value="ECO:0007669"/>
    <property type="project" value="UniProtKB-KW"/>
</dbReference>
<keyword evidence="10 16" id="KW-0093">Biotin biosynthesis</keyword>
<dbReference type="SUPFAM" id="SSF102114">
    <property type="entry name" value="Radical SAM enzymes"/>
    <property type="match status" value="1"/>
</dbReference>
<evidence type="ECO:0000256" key="13">
    <source>
        <dbReference type="ARBA" id="ARBA00051157"/>
    </source>
</evidence>
<comment type="function">
    <text evidence="14 16">Catalyzes the conversion of dethiobiotin (DTB) to biotin by the insertion of a sulfur atom into dethiobiotin via a radical-based mechanism.</text>
</comment>
<dbReference type="CDD" id="cd01335">
    <property type="entry name" value="Radical_SAM"/>
    <property type="match status" value="1"/>
</dbReference>
<evidence type="ECO:0000256" key="1">
    <source>
        <dbReference type="ARBA" id="ARBA00004942"/>
    </source>
</evidence>
<feature type="binding site" evidence="16 17">
    <location>
        <position position="179"/>
    </location>
    <ligand>
        <name>[2Fe-2S] cluster</name>
        <dbReference type="ChEBI" id="CHEBI:190135"/>
    </ligand>
</feature>
<dbReference type="EC" id="2.8.1.6" evidence="4 16"/>
<dbReference type="SFLD" id="SFLDS00029">
    <property type="entry name" value="Radical_SAM"/>
    <property type="match status" value="1"/>
</dbReference>
<evidence type="ECO:0000313" key="19">
    <source>
        <dbReference type="EMBL" id="PZO12675.1"/>
    </source>
</evidence>
<dbReference type="PIRSF" id="PIRSF001619">
    <property type="entry name" value="Biotin_synth"/>
    <property type="match status" value="1"/>
</dbReference>
<comment type="cofactor">
    <cofactor evidence="17">
        <name>[2Fe-2S] cluster</name>
        <dbReference type="ChEBI" id="CHEBI:190135"/>
    </cofactor>
    <text evidence="17">Binds 1 [2Fe-2S] cluster. The cluster is coordinated with 3 cysteines and 1 arginine.</text>
</comment>
<evidence type="ECO:0000256" key="15">
    <source>
        <dbReference type="ARBA" id="ARBA00070199"/>
    </source>
</evidence>
<evidence type="ECO:0000256" key="10">
    <source>
        <dbReference type="ARBA" id="ARBA00022756"/>
    </source>
</evidence>
<dbReference type="Gene3D" id="3.20.20.70">
    <property type="entry name" value="Aldolase class I"/>
    <property type="match status" value="1"/>
</dbReference>
<proteinExistence type="inferred from homology"/>
<dbReference type="InterPro" id="IPR007197">
    <property type="entry name" value="rSAM"/>
</dbReference>
<dbReference type="GO" id="GO:0005506">
    <property type="term" value="F:iron ion binding"/>
    <property type="evidence" value="ECO:0007669"/>
    <property type="project" value="UniProtKB-UniRule"/>
</dbReference>
<dbReference type="InterPro" id="IPR013785">
    <property type="entry name" value="Aldolase_TIM"/>
</dbReference>
<dbReference type="EMBL" id="QBMC01000142">
    <property type="protein sequence ID" value="PZO12675.1"/>
    <property type="molecule type" value="Genomic_DNA"/>
</dbReference>
<comment type="cofactor">
    <cofactor evidence="16 17">
        <name>[4Fe-4S] cluster</name>
        <dbReference type="ChEBI" id="CHEBI:49883"/>
    </cofactor>
    <text evidence="16 17">Binds 1 [4Fe-4S] cluster. The cluster is coordinated with 3 cysteines and an exchangeable S-adenosyl-L-methionine.</text>
</comment>
<evidence type="ECO:0000313" key="20">
    <source>
        <dbReference type="Proteomes" id="UP000249354"/>
    </source>
</evidence>
<keyword evidence="11 16" id="KW-0408">Iron</keyword>
<dbReference type="GO" id="GO:0004076">
    <property type="term" value="F:biotin synthase activity"/>
    <property type="evidence" value="ECO:0007669"/>
    <property type="project" value="UniProtKB-UniRule"/>
</dbReference>
<feature type="binding site" evidence="16 17">
    <location>
        <position position="107"/>
    </location>
    <ligand>
        <name>[4Fe-4S] cluster</name>
        <dbReference type="ChEBI" id="CHEBI:49883"/>
        <note>4Fe-4S-S-AdoMet</note>
    </ligand>
</feature>
<comment type="pathway">
    <text evidence="1 16">Cofactor biosynthesis; biotin biosynthesis; biotin from 7,8-diaminononanoate: step 2/2.</text>
</comment>
<name>A0A2W4VSH9_9CYAN</name>
<dbReference type="Pfam" id="PF04055">
    <property type="entry name" value="Radical_SAM"/>
    <property type="match status" value="1"/>
</dbReference>
<evidence type="ECO:0000256" key="2">
    <source>
        <dbReference type="ARBA" id="ARBA00010765"/>
    </source>
</evidence>
<dbReference type="Proteomes" id="UP000249354">
    <property type="component" value="Unassembled WGS sequence"/>
</dbReference>
<evidence type="ECO:0000256" key="7">
    <source>
        <dbReference type="ARBA" id="ARBA00022691"/>
    </source>
</evidence>
<dbReference type="InterPro" id="IPR006638">
    <property type="entry name" value="Elp3/MiaA/NifB-like_rSAM"/>
</dbReference>
<evidence type="ECO:0000256" key="16">
    <source>
        <dbReference type="HAMAP-Rule" id="MF_01694"/>
    </source>
</evidence>
<accession>A0A2W4VSH9</accession>
<dbReference type="Pfam" id="PF06968">
    <property type="entry name" value="BATS"/>
    <property type="match status" value="1"/>
</dbReference>
<evidence type="ECO:0000256" key="9">
    <source>
        <dbReference type="ARBA" id="ARBA00022723"/>
    </source>
</evidence>
<reference evidence="19 20" key="2">
    <citation type="submission" date="2018-06" db="EMBL/GenBank/DDBJ databases">
        <title>Metagenomic assembly of (sub)arctic Cyanobacteria and their associated microbiome from non-axenic cultures.</title>
        <authorList>
            <person name="Baurain D."/>
        </authorList>
    </citation>
    <scope>NUCLEOTIDE SEQUENCE [LARGE SCALE GENOMIC DNA]</scope>
    <source>
        <strain evidence="19">ULC129bin1</strain>
    </source>
</reference>
<dbReference type="NCBIfam" id="TIGR00433">
    <property type="entry name" value="bioB"/>
    <property type="match status" value="1"/>
</dbReference>
<evidence type="ECO:0000256" key="4">
    <source>
        <dbReference type="ARBA" id="ARBA00012236"/>
    </source>
</evidence>
<evidence type="ECO:0000256" key="6">
    <source>
        <dbReference type="ARBA" id="ARBA00022679"/>
    </source>
</evidence>
<dbReference type="GO" id="GO:0051537">
    <property type="term" value="F:2 iron, 2 sulfur cluster binding"/>
    <property type="evidence" value="ECO:0007669"/>
    <property type="project" value="UniProtKB-KW"/>
</dbReference>
<comment type="subunit">
    <text evidence="3 16">Homodimer.</text>
</comment>
<keyword evidence="12 16" id="KW-0411">Iron-sulfur</keyword>
<dbReference type="PANTHER" id="PTHR22976:SF2">
    <property type="entry name" value="BIOTIN SYNTHASE, MITOCHONDRIAL"/>
    <property type="match status" value="1"/>
</dbReference>
<sequence>MVNAAYSSSLSSTETASNDVFEAASHFSSKTDSGLSAEQPNWKLFADKALANEPLTRPQALSVLTAPDEVILDQLAAAYRVRRQHWGNRVRLHFLLNAQSGLCPEDCHYCSQSKISDAEIEKYPLMAKERIVAAAQRAHEMKAGTFCMAISGRSPSPKVFEGVLDAVRSVKAEYPMRVCTTLGLLDEDQARQLKAAGVDRINHNLNTSEDHHEDICTTHTFQDRLSTVKAVQAAGLTTCSGGIFGMGESDGDIADLALSLRDLNVTSVPLNFLIPIEGTPFADKNELTPQRCLRILCLFRLLLPSQEIRIAGGREVHLRSLQPLGLYVANSIFVGDYLTTPGQSAQQDFAMIEDAGFVLETVEN</sequence>
<evidence type="ECO:0000256" key="8">
    <source>
        <dbReference type="ARBA" id="ARBA00022714"/>
    </source>
</evidence>
<evidence type="ECO:0000256" key="3">
    <source>
        <dbReference type="ARBA" id="ARBA00011738"/>
    </source>
</evidence>
<reference evidence="20" key="1">
    <citation type="submission" date="2018-04" db="EMBL/GenBank/DDBJ databases">
        <authorList>
            <person name="Cornet L."/>
        </authorList>
    </citation>
    <scope>NUCLEOTIDE SEQUENCE [LARGE SCALE GENOMIC DNA]</scope>
</reference>
<keyword evidence="7 16" id="KW-0949">S-adenosyl-L-methionine</keyword>
<feature type="binding site" evidence="16 17">
    <location>
        <position position="103"/>
    </location>
    <ligand>
        <name>[4Fe-4S] cluster</name>
        <dbReference type="ChEBI" id="CHEBI:49883"/>
        <note>4Fe-4S-S-AdoMet</note>
    </ligand>
</feature>
<feature type="domain" description="Radical SAM core" evidence="18">
    <location>
        <begin position="88"/>
        <end position="314"/>
    </location>
</feature>
<evidence type="ECO:0000256" key="11">
    <source>
        <dbReference type="ARBA" id="ARBA00023004"/>
    </source>
</evidence>
<feature type="binding site" evidence="16 17">
    <location>
        <position position="309"/>
    </location>
    <ligand>
        <name>[2Fe-2S] cluster</name>
        <dbReference type="ChEBI" id="CHEBI:190135"/>
    </ligand>
</feature>
<dbReference type="SFLD" id="SFLDG01060">
    <property type="entry name" value="BATS_domain_containing"/>
    <property type="match status" value="1"/>
</dbReference>
<comment type="similarity">
    <text evidence="2 16">Belongs to the radical SAM superfamily. Biotin synthase family.</text>
</comment>
<dbReference type="InterPro" id="IPR010722">
    <property type="entry name" value="BATS_dom"/>
</dbReference>
<dbReference type="SFLD" id="SFLDG01278">
    <property type="entry name" value="biotin_synthase_like"/>
    <property type="match status" value="1"/>
</dbReference>
<evidence type="ECO:0000256" key="5">
    <source>
        <dbReference type="ARBA" id="ARBA00022485"/>
    </source>
</evidence>
<keyword evidence="6 16" id="KW-0808">Transferase</keyword>
<dbReference type="AlphaFoldDB" id="A0A2W4VSH9"/>
<feature type="binding site" evidence="16 17">
    <location>
        <position position="239"/>
    </location>
    <ligand>
        <name>[2Fe-2S] cluster</name>
        <dbReference type="ChEBI" id="CHEBI:190135"/>
    </ligand>
</feature>
<dbReference type="InterPro" id="IPR058240">
    <property type="entry name" value="rSAM_sf"/>
</dbReference>
<comment type="caution">
    <text evidence="19">The sequence shown here is derived from an EMBL/GenBank/DDBJ whole genome shotgun (WGS) entry which is preliminary data.</text>
</comment>
<dbReference type="PROSITE" id="PS51918">
    <property type="entry name" value="RADICAL_SAM"/>
    <property type="match status" value="1"/>
</dbReference>